<feature type="active site" description="Proton donor" evidence="4">
    <location>
        <position position="205"/>
    </location>
</feature>
<feature type="site" description="Important for catalytic activity, responsible for pKa modulation of the active site Glu and correct orientation of both the proton donor and substrate" evidence="5">
    <location>
        <position position="135"/>
    </location>
</feature>
<evidence type="ECO:0000256" key="3">
    <source>
        <dbReference type="ARBA" id="ARBA00023295"/>
    </source>
</evidence>
<comment type="similarity">
    <text evidence="1 6">Belongs to the glycosyl hydrolase 43 family.</text>
</comment>
<dbReference type="SUPFAM" id="SSF75005">
    <property type="entry name" value="Arabinanase/levansucrase/invertase"/>
    <property type="match status" value="1"/>
</dbReference>
<evidence type="ECO:0000256" key="4">
    <source>
        <dbReference type="PIRSR" id="PIRSR606710-1"/>
    </source>
</evidence>
<dbReference type="EMBL" id="ML994621">
    <property type="protein sequence ID" value="KAF2189370.1"/>
    <property type="molecule type" value="Genomic_DNA"/>
</dbReference>
<feature type="active site" description="Proton acceptor" evidence="4">
    <location>
        <position position="5"/>
    </location>
</feature>
<dbReference type="Proteomes" id="UP000800200">
    <property type="component" value="Unassembled WGS sequence"/>
</dbReference>
<evidence type="ECO:0000313" key="7">
    <source>
        <dbReference type="EMBL" id="KAF2189370.1"/>
    </source>
</evidence>
<dbReference type="AlphaFoldDB" id="A0A6A6EGW4"/>
<dbReference type="OrthoDB" id="3879658at2759"/>
<name>A0A6A6EGW4_9PEZI</name>
<dbReference type="CDD" id="cd08999">
    <property type="entry name" value="GH43_ABN-like"/>
    <property type="match status" value="1"/>
</dbReference>
<proteinExistence type="inferred from homology"/>
<keyword evidence="3 6" id="KW-0326">Glycosidase</keyword>
<dbReference type="PANTHER" id="PTHR42812:SF5">
    <property type="entry name" value="ENDO-ARABINASE"/>
    <property type="match status" value="1"/>
</dbReference>
<evidence type="ECO:0000313" key="8">
    <source>
        <dbReference type="Proteomes" id="UP000800200"/>
    </source>
</evidence>
<dbReference type="InterPro" id="IPR023296">
    <property type="entry name" value="Glyco_hydro_beta-prop_sf"/>
</dbReference>
<dbReference type="GO" id="GO:0004553">
    <property type="term" value="F:hydrolase activity, hydrolyzing O-glycosyl compounds"/>
    <property type="evidence" value="ECO:0007669"/>
    <property type="project" value="InterPro"/>
</dbReference>
<dbReference type="Gene3D" id="2.115.10.20">
    <property type="entry name" value="Glycosyl hydrolase domain, family 43"/>
    <property type="match status" value="1"/>
</dbReference>
<gene>
    <name evidence="7" type="ORF">K469DRAFT_724023</name>
</gene>
<dbReference type="PANTHER" id="PTHR42812">
    <property type="entry name" value="BETA-XYLOSIDASE"/>
    <property type="match status" value="1"/>
</dbReference>
<dbReference type="InterPro" id="IPR006710">
    <property type="entry name" value="Glyco_hydro_43"/>
</dbReference>
<sequence>MDFPDPAVIGVGNMWYVFGTNNGKYNVQITKPQGFNTWNVLAKDALPNLPSWVNADLAAVCAPDVSQLDKDTFLLYYSAALAPDPAYHCIGAATSANIVGLYSPMDMPLICPDPNGNGAVVDSMINPSGQGGAIDASGFKDADGTRYIVYKVDGNSLGSRGNCNNGNRQEPTPIMLVHVDANDVTPLGQAATLLDHARINGPPIEAPSITRRPDGSYALFFSSNCDSFPLYNVTWATASTISGPYSRNGPLLVTGVQGLTAHCGVTVAADGTPKI</sequence>
<dbReference type="InterPro" id="IPR051795">
    <property type="entry name" value="Glycosyl_Hydrlase_43"/>
</dbReference>
<dbReference type="GO" id="GO:0005975">
    <property type="term" value="P:carbohydrate metabolic process"/>
    <property type="evidence" value="ECO:0007669"/>
    <property type="project" value="InterPro"/>
</dbReference>
<reference evidence="7" key="1">
    <citation type="journal article" date="2020" name="Stud. Mycol.">
        <title>101 Dothideomycetes genomes: a test case for predicting lifestyles and emergence of pathogens.</title>
        <authorList>
            <person name="Haridas S."/>
            <person name="Albert R."/>
            <person name="Binder M."/>
            <person name="Bloem J."/>
            <person name="Labutti K."/>
            <person name="Salamov A."/>
            <person name="Andreopoulos B."/>
            <person name="Baker S."/>
            <person name="Barry K."/>
            <person name="Bills G."/>
            <person name="Bluhm B."/>
            <person name="Cannon C."/>
            <person name="Castanera R."/>
            <person name="Culley D."/>
            <person name="Daum C."/>
            <person name="Ezra D."/>
            <person name="Gonzalez J."/>
            <person name="Henrissat B."/>
            <person name="Kuo A."/>
            <person name="Liang C."/>
            <person name="Lipzen A."/>
            <person name="Lutzoni F."/>
            <person name="Magnuson J."/>
            <person name="Mondo S."/>
            <person name="Nolan M."/>
            <person name="Ohm R."/>
            <person name="Pangilinan J."/>
            <person name="Park H.-J."/>
            <person name="Ramirez L."/>
            <person name="Alfaro M."/>
            <person name="Sun H."/>
            <person name="Tritt A."/>
            <person name="Yoshinaga Y."/>
            <person name="Zwiers L.-H."/>
            <person name="Turgeon B."/>
            <person name="Goodwin S."/>
            <person name="Spatafora J."/>
            <person name="Crous P."/>
            <person name="Grigoriev I."/>
        </authorList>
    </citation>
    <scope>NUCLEOTIDE SEQUENCE</scope>
    <source>
        <strain evidence="7">CBS 207.26</strain>
    </source>
</reference>
<accession>A0A6A6EGW4</accession>
<dbReference type="Pfam" id="PF04616">
    <property type="entry name" value="Glyco_hydro_43"/>
    <property type="match status" value="1"/>
</dbReference>
<keyword evidence="8" id="KW-1185">Reference proteome</keyword>
<evidence type="ECO:0000256" key="6">
    <source>
        <dbReference type="RuleBase" id="RU361187"/>
    </source>
</evidence>
<evidence type="ECO:0000256" key="1">
    <source>
        <dbReference type="ARBA" id="ARBA00009865"/>
    </source>
</evidence>
<evidence type="ECO:0000256" key="2">
    <source>
        <dbReference type="ARBA" id="ARBA00022801"/>
    </source>
</evidence>
<keyword evidence="2 6" id="KW-0378">Hydrolase</keyword>
<protein>
    <submittedName>
        <fullName evidence="7">Glycoside hydrolase family 43 protein</fullName>
    </submittedName>
</protein>
<organism evidence="7 8">
    <name type="scientific">Zopfia rhizophila CBS 207.26</name>
    <dbReference type="NCBI Taxonomy" id="1314779"/>
    <lineage>
        <taxon>Eukaryota</taxon>
        <taxon>Fungi</taxon>
        <taxon>Dikarya</taxon>
        <taxon>Ascomycota</taxon>
        <taxon>Pezizomycotina</taxon>
        <taxon>Dothideomycetes</taxon>
        <taxon>Dothideomycetes incertae sedis</taxon>
        <taxon>Zopfiaceae</taxon>
        <taxon>Zopfia</taxon>
    </lineage>
</organism>
<evidence type="ECO:0000256" key="5">
    <source>
        <dbReference type="PIRSR" id="PIRSR606710-2"/>
    </source>
</evidence>